<proteinExistence type="predicted"/>
<sequence>MQQEFISKAISNAEKIVRAFNTKYDGAFDYSIRSLNVLDSLIEDFSDFADFSDEEIIDDFCAQAGSYILEVARRNYGGVYFWEDKMKQPMLKTGLPDFEISILTFEKVKNRIVNGDEDNIPYFFKGFSECVRKAEKGNVVTFG</sequence>
<evidence type="ECO:0000313" key="2">
    <source>
        <dbReference type="Proteomes" id="UP000316008"/>
    </source>
</evidence>
<gene>
    <name evidence="1" type="ORF">FO442_09620</name>
</gene>
<dbReference type="AlphaFoldDB" id="A0A556MYR8"/>
<accession>A0A556MYR8</accession>
<evidence type="ECO:0000313" key="1">
    <source>
        <dbReference type="EMBL" id="TSJ45080.1"/>
    </source>
</evidence>
<name>A0A556MYR8_9FLAO</name>
<reference evidence="1 2" key="1">
    <citation type="submission" date="2019-07" db="EMBL/GenBank/DDBJ databases">
        <authorList>
            <person name="Huq M.A."/>
        </authorList>
    </citation>
    <scope>NUCLEOTIDE SEQUENCE [LARGE SCALE GENOMIC DNA]</scope>
    <source>
        <strain evidence="1 2">MAH-3</strain>
    </source>
</reference>
<evidence type="ECO:0008006" key="3">
    <source>
        <dbReference type="Google" id="ProtNLM"/>
    </source>
</evidence>
<protein>
    <recommendedName>
        <fullName evidence="3">DUF3806 domain-containing protein</fullName>
    </recommendedName>
</protein>
<dbReference type="OrthoDB" id="8850210at2"/>
<dbReference type="EMBL" id="VLPL01000004">
    <property type="protein sequence ID" value="TSJ45080.1"/>
    <property type="molecule type" value="Genomic_DNA"/>
</dbReference>
<keyword evidence="2" id="KW-1185">Reference proteome</keyword>
<comment type="caution">
    <text evidence="1">The sequence shown here is derived from an EMBL/GenBank/DDBJ whole genome shotgun (WGS) entry which is preliminary data.</text>
</comment>
<organism evidence="1 2">
    <name type="scientific">Fluviicola chungangensis</name>
    <dbReference type="NCBI Taxonomy" id="2597671"/>
    <lineage>
        <taxon>Bacteria</taxon>
        <taxon>Pseudomonadati</taxon>
        <taxon>Bacteroidota</taxon>
        <taxon>Flavobacteriia</taxon>
        <taxon>Flavobacteriales</taxon>
        <taxon>Crocinitomicaceae</taxon>
        <taxon>Fluviicola</taxon>
    </lineage>
</organism>
<dbReference type="Proteomes" id="UP000316008">
    <property type="component" value="Unassembled WGS sequence"/>
</dbReference>